<dbReference type="Proteomes" id="UP000784880">
    <property type="component" value="Unassembled WGS sequence"/>
</dbReference>
<evidence type="ECO:0000313" key="3">
    <source>
        <dbReference type="EMBL" id="MBU9710151.1"/>
    </source>
</evidence>
<feature type="compositionally biased region" description="Basic and acidic residues" evidence="2">
    <location>
        <begin position="138"/>
        <end position="164"/>
    </location>
</feature>
<dbReference type="Pfam" id="PF04519">
    <property type="entry name" value="Bactofilin"/>
    <property type="match status" value="1"/>
</dbReference>
<dbReference type="PANTHER" id="PTHR35024">
    <property type="entry name" value="HYPOTHETICAL CYTOSOLIC PROTEIN"/>
    <property type="match status" value="1"/>
</dbReference>
<sequence>MFSKQKSEKKLNQVLTVIGEETVIEGRIVIDSSIRIDGKVFGEIKCAGDVTIGKNGYVEKSVSSRNLFIAGTFKGNAKVESKIHIYDTGILDGVAEMQTIIIDEQGQFNGKSFMKGISSSHKPKVIEMDKEKVRSKVIDTGKEQMKDNGKELFQERGNIKESENGKQYQENSV</sequence>
<reference evidence="3 4" key="1">
    <citation type="submission" date="2021-06" db="EMBL/GenBank/DDBJ databases">
        <title>Bacillus sp. RD4P76, an endophyte from a halophyte.</title>
        <authorList>
            <person name="Sun J.-Q."/>
        </authorList>
    </citation>
    <scope>NUCLEOTIDE SEQUENCE [LARGE SCALE GENOMIC DNA]</scope>
    <source>
        <strain evidence="3 4">CGMCC 1.15917</strain>
    </source>
</reference>
<feature type="region of interest" description="Disordered" evidence="2">
    <location>
        <begin position="138"/>
        <end position="173"/>
    </location>
</feature>
<dbReference type="PANTHER" id="PTHR35024:SF4">
    <property type="entry name" value="POLYMER-FORMING CYTOSKELETAL PROTEIN"/>
    <property type="match status" value="1"/>
</dbReference>
<dbReference type="InterPro" id="IPR007607">
    <property type="entry name" value="BacA/B"/>
</dbReference>
<accession>A0ABS6J8X4</accession>
<proteinExistence type="inferred from homology"/>
<evidence type="ECO:0000256" key="2">
    <source>
        <dbReference type="SAM" id="MobiDB-lite"/>
    </source>
</evidence>
<protein>
    <submittedName>
        <fullName evidence="3">Polymer-forming cytoskeletal protein</fullName>
    </submittedName>
</protein>
<name>A0ABS6J8X4_9BACI</name>
<keyword evidence="4" id="KW-1185">Reference proteome</keyword>
<dbReference type="EMBL" id="JAHQCS010000001">
    <property type="protein sequence ID" value="MBU9710151.1"/>
    <property type="molecule type" value="Genomic_DNA"/>
</dbReference>
<gene>
    <name evidence="3" type="ORF">KS419_00030</name>
</gene>
<organism evidence="3 4">
    <name type="scientific">Evansella tamaricis</name>
    <dbReference type="NCBI Taxonomy" id="2069301"/>
    <lineage>
        <taxon>Bacteria</taxon>
        <taxon>Bacillati</taxon>
        <taxon>Bacillota</taxon>
        <taxon>Bacilli</taxon>
        <taxon>Bacillales</taxon>
        <taxon>Bacillaceae</taxon>
        <taxon>Evansella</taxon>
    </lineage>
</organism>
<comment type="similarity">
    <text evidence="1">Belongs to the bactofilin family.</text>
</comment>
<evidence type="ECO:0000256" key="1">
    <source>
        <dbReference type="ARBA" id="ARBA00044755"/>
    </source>
</evidence>
<dbReference type="RefSeq" id="WP_217064047.1">
    <property type="nucleotide sequence ID" value="NZ_JAHQCS010000001.1"/>
</dbReference>
<comment type="caution">
    <text evidence="3">The sequence shown here is derived from an EMBL/GenBank/DDBJ whole genome shotgun (WGS) entry which is preliminary data.</text>
</comment>
<evidence type="ECO:0000313" key="4">
    <source>
        <dbReference type="Proteomes" id="UP000784880"/>
    </source>
</evidence>